<evidence type="ECO:0000313" key="2">
    <source>
        <dbReference type="EMBL" id="SVA92958.1"/>
    </source>
</evidence>
<keyword evidence="1" id="KW-1133">Transmembrane helix</keyword>
<keyword evidence="1" id="KW-0812">Transmembrane</keyword>
<feature type="transmembrane region" description="Helical" evidence="1">
    <location>
        <begin position="6"/>
        <end position="23"/>
    </location>
</feature>
<dbReference type="EMBL" id="UINC01022735">
    <property type="protein sequence ID" value="SVA92958.1"/>
    <property type="molecule type" value="Genomic_DNA"/>
</dbReference>
<accession>A0A381ZUJ7</accession>
<sequence length="24" mass="2625">MQHLVFTTLIAAYILTNIGSIAYA</sequence>
<dbReference type="AlphaFoldDB" id="A0A381ZUJ7"/>
<name>A0A381ZUJ7_9ZZZZ</name>
<protein>
    <submittedName>
        <fullName evidence="2">Uncharacterized protein</fullName>
    </submittedName>
</protein>
<proteinExistence type="predicted"/>
<gene>
    <name evidence="2" type="ORF">METZ01_LOCUS145812</name>
</gene>
<reference evidence="2" key="1">
    <citation type="submission" date="2018-05" db="EMBL/GenBank/DDBJ databases">
        <authorList>
            <person name="Lanie J.A."/>
            <person name="Ng W.-L."/>
            <person name="Kazmierczak K.M."/>
            <person name="Andrzejewski T.M."/>
            <person name="Davidsen T.M."/>
            <person name="Wayne K.J."/>
            <person name="Tettelin H."/>
            <person name="Glass J.I."/>
            <person name="Rusch D."/>
            <person name="Podicherti R."/>
            <person name="Tsui H.-C.T."/>
            <person name="Winkler M.E."/>
        </authorList>
    </citation>
    <scope>NUCLEOTIDE SEQUENCE</scope>
</reference>
<evidence type="ECO:0000256" key="1">
    <source>
        <dbReference type="SAM" id="Phobius"/>
    </source>
</evidence>
<keyword evidence="1" id="KW-0472">Membrane</keyword>
<organism evidence="2">
    <name type="scientific">marine metagenome</name>
    <dbReference type="NCBI Taxonomy" id="408172"/>
    <lineage>
        <taxon>unclassified sequences</taxon>
        <taxon>metagenomes</taxon>
        <taxon>ecological metagenomes</taxon>
    </lineage>
</organism>